<sequence>MSTFLSATFCKIPALEIVKARALTSDEGLQLARDREKLMQEKEAEKKRRDDEQQAKEKKEQQLREAHAGTIVFRGALSSKNKTQLKDLAYSLNIGMEGTSKELIARINDHFDRNEALCDHPHYAGIFNHACTPVSVDLPTVTPLADVVNIESNAVSSPSQDP</sequence>
<reference evidence="2" key="1">
    <citation type="submission" date="2023-03" db="EMBL/GenBank/DDBJ databases">
        <title>Massive genome expansion in bonnet fungi (Mycena s.s.) driven by repeated elements and novel gene families across ecological guilds.</title>
        <authorList>
            <consortium name="Lawrence Berkeley National Laboratory"/>
            <person name="Harder C.B."/>
            <person name="Miyauchi S."/>
            <person name="Viragh M."/>
            <person name="Kuo A."/>
            <person name="Thoen E."/>
            <person name="Andreopoulos B."/>
            <person name="Lu D."/>
            <person name="Skrede I."/>
            <person name="Drula E."/>
            <person name="Henrissat B."/>
            <person name="Morin E."/>
            <person name="Kohler A."/>
            <person name="Barry K."/>
            <person name="LaButti K."/>
            <person name="Morin E."/>
            <person name="Salamov A."/>
            <person name="Lipzen A."/>
            <person name="Mereny Z."/>
            <person name="Hegedus B."/>
            <person name="Baldrian P."/>
            <person name="Stursova M."/>
            <person name="Weitz H."/>
            <person name="Taylor A."/>
            <person name="Grigoriev I.V."/>
            <person name="Nagy L.G."/>
            <person name="Martin F."/>
            <person name="Kauserud H."/>
        </authorList>
    </citation>
    <scope>NUCLEOTIDE SEQUENCE</scope>
    <source>
        <strain evidence="2">CBHHK002</strain>
    </source>
</reference>
<evidence type="ECO:0000313" key="3">
    <source>
        <dbReference type="Proteomes" id="UP001218218"/>
    </source>
</evidence>
<dbReference type="Proteomes" id="UP001218218">
    <property type="component" value="Unassembled WGS sequence"/>
</dbReference>
<dbReference type="EMBL" id="JARIHO010000086">
    <property type="protein sequence ID" value="KAJ7307920.1"/>
    <property type="molecule type" value="Genomic_DNA"/>
</dbReference>
<evidence type="ECO:0000313" key="2">
    <source>
        <dbReference type="EMBL" id="KAJ7307920.1"/>
    </source>
</evidence>
<proteinExistence type="predicted"/>
<evidence type="ECO:0000256" key="1">
    <source>
        <dbReference type="SAM" id="MobiDB-lite"/>
    </source>
</evidence>
<accession>A0AAD6Z5C9</accession>
<keyword evidence="3" id="KW-1185">Reference proteome</keyword>
<feature type="region of interest" description="Disordered" evidence="1">
    <location>
        <begin position="35"/>
        <end position="64"/>
    </location>
</feature>
<protein>
    <submittedName>
        <fullName evidence="2">Uncharacterized protein</fullName>
    </submittedName>
</protein>
<dbReference type="AlphaFoldDB" id="A0AAD6Z5C9"/>
<gene>
    <name evidence="2" type="ORF">DFH08DRAFT_975303</name>
</gene>
<comment type="caution">
    <text evidence="2">The sequence shown here is derived from an EMBL/GenBank/DDBJ whole genome shotgun (WGS) entry which is preliminary data.</text>
</comment>
<organism evidence="2 3">
    <name type="scientific">Mycena albidolilacea</name>
    <dbReference type="NCBI Taxonomy" id="1033008"/>
    <lineage>
        <taxon>Eukaryota</taxon>
        <taxon>Fungi</taxon>
        <taxon>Dikarya</taxon>
        <taxon>Basidiomycota</taxon>
        <taxon>Agaricomycotina</taxon>
        <taxon>Agaricomycetes</taxon>
        <taxon>Agaricomycetidae</taxon>
        <taxon>Agaricales</taxon>
        <taxon>Marasmiineae</taxon>
        <taxon>Mycenaceae</taxon>
        <taxon>Mycena</taxon>
    </lineage>
</organism>
<name>A0AAD6Z5C9_9AGAR</name>